<feature type="domain" description="Methyltransferase" evidence="1">
    <location>
        <begin position="33"/>
        <end position="137"/>
    </location>
</feature>
<dbReference type="OrthoDB" id="8300214at2759"/>
<proteinExistence type="predicted"/>
<dbReference type="InterPro" id="IPR029063">
    <property type="entry name" value="SAM-dependent_MTases_sf"/>
</dbReference>
<reference evidence="4 5" key="1">
    <citation type="submission" date="2020-04" db="EMBL/GenBank/DDBJ databases">
        <authorList>
            <person name="Wallbank WR R."/>
            <person name="Pardo Diaz C."/>
            <person name="Kozak K."/>
            <person name="Martin S."/>
            <person name="Jiggins C."/>
            <person name="Moest M."/>
            <person name="Warren A I."/>
            <person name="Byers J.R.P. K."/>
            <person name="Montejo-Kovacevich G."/>
            <person name="Yen C E."/>
        </authorList>
    </citation>
    <scope>NUCLEOTIDE SEQUENCE [LARGE SCALE GENOMIC DNA]</scope>
</reference>
<dbReference type="EMBL" id="CADEBD010000337">
    <property type="protein sequence ID" value="CAB3247935.1"/>
    <property type="molecule type" value="Genomic_DNA"/>
</dbReference>
<evidence type="ECO:0000313" key="2">
    <source>
        <dbReference type="EMBL" id="CAB3223286.1"/>
    </source>
</evidence>
<dbReference type="Proteomes" id="UP000494106">
    <property type="component" value="Unassembled WGS sequence"/>
</dbReference>
<dbReference type="InterPro" id="IPR025714">
    <property type="entry name" value="Methyltranfer_dom"/>
</dbReference>
<dbReference type="AlphaFoldDB" id="A0A8S1ASV2"/>
<evidence type="ECO:0000313" key="3">
    <source>
        <dbReference type="EMBL" id="CAB3247935.1"/>
    </source>
</evidence>
<protein>
    <recommendedName>
        <fullName evidence="1">Methyltransferase domain-containing protein</fullName>
    </recommendedName>
</protein>
<dbReference type="PANTHER" id="PTHR43861">
    <property type="entry name" value="TRANS-ACONITATE 2-METHYLTRANSFERASE-RELATED"/>
    <property type="match status" value="1"/>
</dbReference>
<dbReference type="Gene3D" id="3.40.50.150">
    <property type="entry name" value="Vaccinia Virus protein VP39"/>
    <property type="match status" value="1"/>
</dbReference>
<keyword evidence="4" id="KW-1185">Reference proteome</keyword>
<organism evidence="3 5">
    <name type="scientific">Arctia plantaginis</name>
    <name type="common">Wood tiger moth</name>
    <name type="synonym">Phalaena plantaginis</name>
    <dbReference type="NCBI Taxonomy" id="874455"/>
    <lineage>
        <taxon>Eukaryota</taxon>
        <taxon>Metazoa</taxon>
        <taxon>Ecdysozoa</taxon>
        <taxon>Arthropoda</taxon>
        <taxon>Hexapoda</taxon>
        <taxon>Insecta</taxon>
        <taxon>Pterygota</taxon>
        <taxon>Neoptera</taxon>
        <taxon>Endopterygota</taxon>
        <taxon>Lepidoptera</taxon>
        <taxon>Glossata</taxon>
        <taxon>Ditrysia</taxon>
        <taxon>Noctuoidea</taxon>
        <taxon>Erebidae</taxon>
        <taxon>Arctiinae</taxon>
        <taxon>Arctia</taxon>
    </lineage>
</organism>
<dbReference type="SUPFAM" id="SSF53335">
    <property type="entry name" value="S-adenosyl-L-methionine-dependent methyltransferases"/>
    <property type="match status" value="1"/>
</dbReference>
<evidence type="ECO:0000313" key="5">
    <source>
        <dbReference type="Proteomes" id="UP000494256"/>
    </source>
</evidence>
<dbReference type="Pfam" id="PF13847">
    <property type="entry name" value="Methyltransf_31"/>
    <property type="match status" value="1"/>
</dbReference>
<dbReference type="CDD" id="cd02440">
    <property type="entry name" value="AdoMet_MTases"/>
    <property type="match status" value="1"/>
</dbReference>
<accession>A0A8S1ASV2</accession>
<evidence type="ECO:0000259" key="1">
    <source>
        <dbReference type="Pfam" id="PF13847"/>
    </source>
</evidence>
<comment type="caution">
    <text evidence="3">The sequence shown here is derived from an EMBL/GenBank/DDBJ whole genome shotgun (WGS) entry which is preliminary data.</text>
</comment>
<evidence type="ECO:0000313" key="4">
    <source>
        <dbReference type="Proteomes" id="UP000494106"/>
    </source>
</evidence>
<dbReference type="Proteomes" id="UP000494256">
    <property type="component" value="Unassembled WGS sequence"/>
</dbReference>
<gene>
    <name evidence="3" type="ORF">APLA_LOCUS12226</name>
    <name evidence="2" type="ORF">APLA_LOCUS1563</name>
</gene>
<name>A0A8S1ASV2_ARCPL</name>
<dbReference type="PANTHER" id="PTHR43861:SF1">
    <property type="entry name" value="TRANS-ACONITATE 2-METHYLTRANSFERASE"/>
    <property type="match status" value="1"/>
</dbReference>
<sequence>MHNAVAYNKSNIIHKREIPEYLEKYVPTLKWKKNSYRIMDIGSADGSVTTILQTFLPPASKILGCDISENMVKFATDNYSNGQTSFIVLDIAGDIPEDMKESFDHVFSFYTLNWVRDQQRAFENIFNVLEQNGECFMVLGAYNPIFDVYRTLAKDSKWSPFVYDVERYISPYHDSQEPGEEIAKLMENTGFVDVNVKCNDKCFLFDDENMRMSLLSALNPFEIPKYKIDEFRKDYNQLINNIESVHQVETNHSPEYATLHYKSIVIYGRKPLAS</sequence>
<dbReference type="EMBL" id="CADEBC010000135">
    <property type="protein sequence ID" value="CAB3223286.1"/>
    <property type="molecule type" value="Genomic_DNA"/>
</dbReference>